<dbReference type="InterPro" id="IPR043750">
    <property type="entry name" value="DUF5695"/>
</dbReference>
<feature type="signal peptide" evidence="1">
    <location>
        <begin position="1"/>
        <end position="21"/>
    </location>
</feature>
<evidence type="ECO:0000313" key="3">
    <source>
        <dbReference type="Proteomes" id="UP001140560"/>
    </source>
</evidence>
<dbReference type="Proteomes" id="UP001140560">
    <property type="component" value="Unassembled WGS sequence"/>
</dbReference>
<dbReference type="Pfam" id="PF18951">
    <property type="entry name" value="DUF5695"/>
    <property type="match status" value="1"/>
</dbReference>
<gene>
    <name evidence="2" type="ORF">N0V83_005335</name>
</gene>
<evidence type="ECO:0008006" key="4">
    <source>
        <dbReference type="Google" id="ProtNLM"/>
    </source>
</evidence>
<protein>
    <recommendedName>
        <fullName evidence="4">Glycoside hydrolase family 43 protein</fullName>
    </recommendedName>
</protein>
<comment type="caution">
    <text evidence="2">The sequence shown here is derived from an EMBL/GenBank/DDBJ whole genome shotgun (WGS) entry which is preliminary data.</text>
</comment>
<reference evidence="2" key="1">
    <citation type="submission" date="2022-10" db="EMBL/GenBank/DDBJ databases">
        <title>Tapping the CABI collections for fungal endophytes: first genome assemblies for Collariella, Neodidymelliopsis, Ascochyta clinopodiicola, Didymella pomorum, Didymosphaeria variabile, Neocosmospora piperis and Neocucurbitaria cava.</title>
        <authorList>
            <person name="Hill R."/>
        </authorList>
    </citation>
    <scope>NUCLEOTIDE SEQUENCE</scope>
    <source>
        <strain evidence="2">IMI 356814</strain>
    </source>
</reference>
<organism evidence="2 3">
    <name type="scientific">Neocucurbitaria cava</name>
    <dbReference type="NCBI Taxonomy" id="798079"/>
    <lineage>
        <taxon>Eukaryota</taxon>
        <taxon>Fungi</taxon>
        <taxon>Dikarya</taxon>
        <taxon>Ascomycota</taxon>
        <taxon>Pezizomycotina</taxon>
        <taxon>Dothideomycetes</taxon>
        <taxon>Pleosporomycetidae</taxon>
        <taxon>Pleosporales</taxon>
        <taxon>Pleosporineae</taxon>
        <taxon>Cucurbitariaceae</taxon>
        <taxon>Neocucurbitaria</taxon>
    </lineage>
</organism>
<feature type="chain" id="PRO_5040852004" description="Glycoside hydrolase family 43 protein" evidence="1">
    <location>
        <begin position="22"/>
        <end position="905"/>
    </location>
</feature>
<dbReference type="AlphaFoldDB" id="A0A9W8Y9I6"/>
<accession>A0A9W8Y9I6</accession>
<sequence>MLLRVQIIISLLSSICSLVYGQDNLGLSNGYTKFQAGSFEGQIVKSSQTLASLNSSRTGFDFLPFDFLPQLALNGAHHLGDITLRYRTAGTGKWTSVDSATVRKPVTALNTSDANVVAASNLLPTLPSGLPLSITREWLRNGDDFAVRFNITNTATTALELGSLGLPVSINNIFTGRTAEDTQAKCALADPYIGLDAGYVRVTHLQGTGNALVITPLGSTPFEAWRFLHEPSGNFSYQSQTFEGNYEWQVHSLAWAENEWNSTKPWNPPTSRTLQPGEVYSVGLRFSLAEDIQHIEEAVVLTGIPLAVGLPGYVVPSDSTTSLYLNYSSPIKSVDTEGAFTISKKNSSNSAYKLTPTASAWGRARVTVSYEDGKTQTVHYYITKSAPSTLADLGHFFTTSAHFTNTADPFHRAPSIMTYDREANKIVEQDSRVWIAGLSDEGGTGAYLAAAMKNFAQPVANEVSVLDEFVHETVVGTIQQNGSFGVVASTFYYEPGAVNYSYDTSFDWTSWTSWNRERAYTTRRAYNYVHPSATYWALYRVARNYPKQRLRADWSWYLGRALNTTQYCLANESANCDYGLVGLMGEWVLGELLEDLKRENMTAKASALEATMRYRANLWETQAVPFGSEMAWDSTGQEGVYYWTNYFKLPATPPKVISSILAYMPTVAHWGWNGNARRYWDFVYGAKIQQIERQIHHYGSGLNSLPMLHSYEQSPSNNLYALRVGFAGNTAPLTNIDQEGFASAAMHSYPELLKWDPYSGDNGQGFLGLSLGQCVYVVGGDGQYGGDLVFGGDIDEERSNTTTLVVAPRDAVRRRAFIADLGLKIEVSAGAIQTVVYERMTHAVTLTVVPAATSDALKASSVIVWLKVMGEGNTTAFTVAGAKVERGGWVVDLTSGSESVRVLKA</sequence>
<keyword evidence="3" id="KW-1185">Reference proteome</keyword>
<name>A0A9W8Y9I6_9PLEO</name>
<evidence type="ECO:0000256" key="1">
    <source>
        <dbReference type="SAM" id="SignalP"/>
    </source>
</evidence>
<dbReference type="OrthoDB" id="2730619at2759"/>
<proteinExistence type="predicted"/>
<dbReference type="EMBL" id="JAPEUY010000009">
    <property type="protein sequence ID" value="KAJ4369573.1"/>
    <property type="molecule type" value="Genomic_DNA"/>
</dbReference>
<keyword evidence="1" id="KW-0732">Signal</keyword>
<evidence type="ECO:0000313" key="2">
    <source>
        <dbReference type="EMBL" id="KAJ4369573.1"/>
    </source>
</evidence>